<dbReference type="EMBL" id="CM055098">
    <property type="protein sequence ID" value="KAJ7551085.1"/>
    <property type="molecule type" value="Genomic_DNA"/>
</dbReference>
<accession>A0ACC2D9Y2</accession>
<dbReference type="Proteomes" id="UP001162992">
    <property type="component" value="Chromosome 7"/>
</dbReference>
<protein>
    <submittedName>
        <fullName evidence="1">Uncharacterized protein</fullName>
    </submittedName>
</protein>
<evidence type="ECO:0000313" key="2">
    <source>
        <dbReference type="Proteomes" id="UP001162992"/>
    </source>
</evidence>
<proteinExistence type="predicted"/>
<keyword evidence="2" id="KW-1185">Reference proteome</keyword>
<name>A0ACC2D9Y2_DIPCM</name>
<comment type="caution">
    <text evidence="1">The sequence shown here is derived from an EMBL/GenBank/DDBJ whole genome shotgun (WGS) entry which is preliminary data.</text>
</comment>
<reference evidence="2" key="1">
    <citation type="journal article" date="2024" name="Proc. Natl. Acad. Sci. U.S.A.">
        <title>Extraordinary preservation of gene collinearity over three hundred million years revealed in homosporous lycophytes.</title>
        <authorList>
            <person name="Li C."/>
            <person name="Wickell D."/>
            <person name="Kuo L.Y."/>
            <person name="Chen X."/>
            <person name="Nie B."/>
            <person name="Liao X."/>
            <person name="Peng D."/>
            <person name="Ji J."/>
            <person name="Jenkins J."/>
            <person name="Williams M."/>
            <person name="Shu S."/>
            <person name="Plott C."/>
            <person name="Barry K."/>
            <person name="Rajasekar S."/>
            <person name="Grimwood J."/>
            <person name="Han X."/>
            <person name="Sun S."/>
            <person name="Hou Z."/>
            <person name="He W."/>
            <person name="Dai G."/>
            <person name="Sun C."/>
            <person name="Schmutz J."/>
            <person name="Leebens-Mack J.H."/>
            <person name="Li F.W."/>
            <person name="Wang L."/>
        </authorList>
    </citation>
    <scope>NUCLEOTIDE SEQUENCE [LARGE SCALE GENOMIC DNA]</scope>
    <source>
        <strain evidence="2">cv. PW_Plant_1</strain>
    </source>
</reference>
<sequence length="213" mass="24048">MAVKVIGAAFYTSTQRVLAAIYEKGVEYRLEPLDIMGGAHKKPDHLALHPFGQIPVIQDQDLTLFETRAIIRYIAEKHKGQGTPLFGKNLKEKAIVEQWLAVEVEEFNGPISTAIFQLVFGPVSWGIPTDESLVSDALQKLGKVLDVYEKRLSDCKYLAGDFFSLADLAHLPYLHQLINVAKRGEMVKSRKHVYAWWEDISCRPAWKNVLELA</sequence>
<gene>
    <name evidence="1" type="ORF">O6H91_07G133100</name>
</gene>
<evidence type="ECO:0000313" key="1">
    <source>
        <dbReference type="EMBL" id="KAJ7551085.1"/>
    </source>
</evidence>
<organism evidence="1 2">
    <name type="scientific">Diphasiastrum complanatum</name>
    <name type="common">Issler's clubmoss</name>
    <name type="synonym">Lycopodium complanatum</name>
    <dbReference type="NCBI Taxonomy" id="34168"/>
    <lineage>
        <taxon>Eukaryota</taxon>
        <taxon>Viridiplantae</taxon>
        <taxon>Streptophyta</taxon>
        <taxon>Embryophyta</taxon>
        <taxon>Tracheophyta</taxon>
        <taxon>Lycopodiopsida</taxon>
        <taxon>Lycopodiales</taxon>
        <taxon>Lycopodiaceae</taxon>
        <taxon>Lycopodioideae</taxon>
        <taxon>Diphasiastrum</taxon>
    </lineage>
</organism>